<accession>A0A919TMK3</accession>
<comment type="caution">
    <text evidence="1">The sequence shown here is derived from an EMBL/GenBank/DDBJ whole genome shotgun (WGS) entry which is preliminary data.</text>
</comment>
<protein>
    <recommendedName>
        <fullName evidence="3">Suppressor of fused protein SUFU</fullName>
    </recommendedName>
</protein>
<dbReference type="Proteomes" id="UP000629619">
    <property type="component" value="Unassembled WGS sequence"/>
</dbReference>
<dbReference type="AlphaFoldDB" id="A0A919TMK3"/>
<evidence type="ECO:0000313" key="2">
    <source>
        <dbReference type="Proteomes" id="UP000629619"/>
    </source>
</evidence>
<evidence type="ECO:0000313" key="1">
    <source>
        <dbReference type="EMBL" id="GIF08421.1"/>
    </source>
</evidence>
<sequence>MPTFPEHLSAAVGSEPVIHRFVPADGGDDVQALVFAGFPEAGQVTGFTYGLATGRELALTVRTDDVEWGAVPARVAAALRGRHPFRPGQAIGYAGALVEGSPLTSLLLAEPIPAVRALVPHLGGVELVGVYPIHAAERDLTYATGFESLWDRPWDRLDPHREPVA</sequence>
<name>A0A919TMK3_9ACTN</name>
<proteinExistence type="predicted"/>
<keyword evidence="2" id="KW-1185">Reference proteome</keyword>
<dbReference type="RefSeq" id="WP_203683784.1">
    <property type="nucleotide sequence ID" value="NZ_BOMW01000063.1"/>
</dbReference>
<reference evidence="1" key="1">
    <citation type="submission" date="2021-01" db="EMBL/GenBank/DDBJ databases">
        <title>Whole genome shotgun sequence of Actinoplanes siamensis NBRC 109076.</title>
        <authorList>
            <person name="Komaki H."/>
            <person name="Tamura T."/>
        </authorList>
    </citation>
    <scope>NUCLEOTIDE SEQUENCE</scope>
    <source>
        <strain evidence="1">NBRC 109076</strain>
    </source>
</reference>
<dbReference type="EMBL" id="BOMW01000063">
    <property type="protein sequence ID" value="GIF08421.1"/>
    <property type="molecule type" value="Genomic_DNA"/>
</dbReference>
<gene>
    <name evidence="1" type="ORF">Asi03nite_59590</name>
</gene>
<organism evidence="1 2">
    <name type="scientific">Actinoplanes siamensis</name>
    <dbReference type="NCBI Taxonomy" id="1223317"/>
    <lineage>
        <taxon>Bacteria</taxon>
        <taxon>Bacillati</taxon>
        <taxon>Actinomycetota</taxon>
        <taxon>Actinomycetes</taxon>
        <taxon>Micromonosporales</taxon>
        <taxon>Micromonosporaceae</taxon>
        <taxon>Actinoplanes</taxon>
    </lineage>
</organism>
<evidence type="ECO:0008006" key="3">
    <source>
        <dbReference type="Google" id="ProtNLM"/>
    </source>
</evidence>